<sequence length="413" mass="47388">MAKVLPFQALRPATDYAKDVAALPYDVYSREEAKEAVKGKPLSFLNIDRPETQFEDGHDMYGDDVYKKADEMIQSFKEKGIFIKDEQKHYYIYELTMNGRAQNGIVALSSIDDYINGVCKKHENTVAEKEVDRINHVDVTSAQTGPIFLAYRQKQEISDLVEKVKKEPPLYDFVAEDGVKHTVWIVDDCYNETLIKAFENVEATYIADGHHRTASAVKVGLKRREEHPDYTGEEEFNYFLSVLFPDNELYIMDYNRFVKDLNGLSEKEFFGGLLNVFNVSSSEFGAPERKGIVKMYYAHQWYTLTMKEECLEDRNDPVTSLDVAYLQDLVLTPILGIEDPRVDKRISFIGGIRGLKELERLVDEKEGSVAFAMYPTSIDELLAVADAKMLMPPKSTWFEPKLRSGLFIHEIER</sequence>
<dbReference type="Pfam" id="PF06245">
    <property type="entry name" value="DUF1015"/>
    <property type="match status" value="1"/>
</dbReference>
<keyword evidence="2" id="KW-1185">Reference proteome</keyword>
<organism evidence="1 2">
    <name type="scientific">Kandleria vitulina DSM 20405</name>
    <dbReference type="NCBI Taxonomy" id="1410657"/>
    <lineage>
        <taxon>Bacteria</taxon>
        <taxon>Bacillati</taxon>
        <taxon>Bacillota</taxon>
        <taxon>Erysipelotrichia</taxon>
        <taxon>Erysipelotrichales</taxon>
        <taxon>Coprobacillaceae</taxon>
        <taxon>Kandleria</taxon>
    </lineage>
</organism>
<dbReference type="PATRIC" id="fig|1410657.5.peg.1589"/>
<dbReference type="AlphaFoldDB" id="A0A0R2H4Y1"/>
<proteinExistence type="predicted"/>
<reference evidence="1 2" key="1">
    <citation type="journal article" date="2015" name="Genome Announc.">
        <title>Expanding the biotechnology potential of lactobacilli through comparative genomics of 213 strains and associated genera.</title>
        <authorList>
            <person name="Sun Z."/>
            <person name="Harris H.M."/>
            <person name="McCann A."/>
            <person name="Guo C."/>
            <person name="Argimon S."/>
            <person name="Zhang W."/>
            <person name="Yang X."/>
            <person name="Jeffery I.B."/>
            <person name="Cooney J.C."/>
            <person name="Kagawa T.F."/>
            <person name="Liu W."/>
            <person name="Song Y."/>
            <person name="Salvetti E."/>
            <person name="Wrobel A."/>
            <person name="Rasinkangas P."/>
            <person name="Parkhill J."/>
            <person name="Rea M.C."/>
            <person name="O'Sullivan O."/>
            <person name="Ritari J."/>
            <person name="Douillard F.P."/>
            <person name="Paul Ross R."/>
            <person name="Yang R."/>
            <person name="Briner A.E."/>
            <person name="Felis G.E."/>
            <person name="de Vos W.M."/>
            <person name="Barrangou R."/>
            <person name="Klaenhammer T.R."/>
            <person name="Caufield P.W."/>
            <person name="Cui Y."/>
            <person name="Zhang H."/>
            <person name="O'Toole P.W."/>
        </authorList>
    </citation>
    <scope>NUCLEOTIDE SEQUENCE [LARGE SCALE GENOMIC DNA]</scope>
    <source>
        <strain evidence="1 2">DSM 20405</strain>
    </source>
</reference>
<dbReference type="PIRSF" id="PIRSF033563">
    <property type="entry name" value="UCP033563"/>
    <property type="match status" value="1"/>
</dbReference>
<dbReference type="EMBL" id="JQBL01000044">
    <property type="protein sequence ID" value="KRN47467.1"/>
    <property type="molecule type" value="Genomic_DNA"/>
</dbReference>
<evidence type="ECO:0008006" key="3">
    <source>
        <dbReference type="Google" id="ProtNLM"/>
    </source>
</evidence>
<comment type="caution">
    <text evidence="1">The sequence shown here is derived from an EMBL/GenBank/DDBJ whole genome shotgun (WGS) entry which is preliminary data.</text>
</comment>
<dbReference type="PANTHER" id="PTHR36454:SF1">
    <property type="entry name" value="DUF1015 DOMAIN-CONTAINING PROTEIN"/>
    <property type="match status" value="1"/>
</dbReference>
<evidence type="ECO:0000313" key="2">
    <source>
        <dbReference type="Proteomes" id="UP000051841"/>
    </source>
</evidence>
<gene>
    <name evidence="1" type="ORF">IV49_GL001540</name>
</gene>
<name>A0A0R2H4Y1_9FIRM</name>
<evidence type="ECO:0000313" key="1">
    <source>
        <dbReference type="EMBL" id="KRN47467.1"/>
    </source>
</evidence>
<dbReference type="Proteomes" id="UP000051841">
    <property type="component" value="Unassembled WGS sequence"/>
</dbReference>
<dbReference type="InterPro" id="IPR008323">
    <property type="entry name" value="UCP033563"/>
</dbReference>
<protein>
    <recommendedName>
        <fullName evidence="3">DUF1015 domain-containing protein</fullName>
    </recommendedName>
</protein>
<dbReference type="PANTHER" id="PTHR36454">
    <property type="entry name" value="LMO2823 PROTEIN"/>
    <property type="match status" value="1"/>
</dbReference>
<dbReference type="RefSeq" id="WP_031589784.1">
    <property type="nucleotide sequence ID" value="NZ_JNKN01000045.1"/>
</dbReference>
<accession>A0A0R2H4Y1</accession>